<evidence type="ECO:0000256" key="3">
    <source>
        <dbReference type="ARBA" id="ARBA00023163"/>
    </source>
</evidence>
<evidence type="ECO:0000313" key="6">
    <source>
        <dbReference type="Proteomes" id="UP001185659"/>
    </source>
</evidence>
<keyword evidence="3" id="KW-0804">Transcription</keyword>
<gene>
    <name evidence="5" type="ORF">R2G56_17890</name>
</gene>
<organism evidence="5 6">
    <name type="scientific">Nitratireductor aquimarinus</name>
    <dbReference type="NCBI Taxonomy" id="889300"/>
    <lineage>
        <taxon>Bacteria</taxon>
        <taxon>Pseudomonadati</taxon>
        <taxon>Pseudomonadota</taxon>
        <taxon>Alphaproteobacteria</taxon>
        <taxon>Hyphomicrobiales</taxon>
        <taxon>Phyllobacteriaceae</taxon>
        <taxon>Nitratireductor</taxon>
    </lineage>
</organism>
<keyword evidence="6" id="KW-1185">Reference proteome</keyword>
<dbReference type="PANTHER" id="PTHR46796">
    <property type="entry name" value="HTH-TYPE TRANSCRIPTIONAL ACTIVATOR RHAS-RELATED"/>
    <property type="match status" value="1"/>
</dbReference>
<dbReference type="InterPro" id="IPR009057">
    <property type="entry name" value="Homeodomain-like_sf"/>
</dbReference>
<reference evidence="5 6" key="1">
    <citation type="submission" date="2023-10" db="EMBL/GenBank/DDBJ databases">
        <authorList>
            <person name="Venkata Ramana C."/>
            <person name="Sasikala C."/>
            <person name="Dhurka M."/>
        </authorList>
    </citation>
    <scope>NUCLEOTIDE SEQUENCE [LARGE SCALE GENOMIC DNA]</scope>
    <source>
        <strain evidence="5 6">KCTC 32151</strain>
    </source>
</reference>
<keyword evidence="2" id="KW-0238">DNA-binding</keyword>
<dbReference type="RefSeq" id="WP_317562147.1">
    <property type="nucleotide sequence ID" value="NZ_JAWLIP010000009.1"/>
</dbReference>
<dbReference type="Gene3D" id="1.10.10.60">
    <property type="entry name" value="Homeodomain-like"/>
    <property type="match status" value="1"/>
</dbReference>
<evidence type="ECO:0000256" key="2">
    <source>
        <dbReference type="ARBA" id="ARBA00023125"/>
    </source>
</evidence>
<feature type="domain" description="HTH araC/xylS-type" evidence="4">
    <location>
        <begin position="228"/>
        <end position="326"/>
    </location>
</feature>
<dbReference type="SUPFAM" id="SSF46689">
    <property type="entry name" value="Homeodomain-like"/>
    <property type="match status" value="1"/>
</dbReference>
<dbReference type="SMART" id="SM00342">
    <property type="entry name" value="HTH_ARAC"/>
    <property type="match status" value="1"/>
</dbReference>
<dbReference type="InterPro" id="IPR035418">
    <property type="entry name" value="AraC-bd_2"/>
</dbReference>
<comment type="caution">
    <text evidence="5">The sequence shown here is derived from an EMBL/GenBank/DDBJ whole genome shotgun (WGS) entry which is preliminary data.</text>
</comment>
<dbReference type="PROSITE" id="PS00041">
    <property type="entry name" value="HTH_ARAC_FAMILY_1"/>
    <property type="match status" value="1"/>
</dbReference>
<dbReference type="Pfam" id="PF14525">
    <property type="entry name" value="AraC_binding_2"/>
    <property type="match status" value="1"/>
</dbReference>
<evidence type="ECO:0000256" key="1">
    <source>
        <dbReference type="ARBA" id="ARBA00023015"/>
    </source>
</evidence>
<keyword evidence="1" id="KW-0805">Transcription regulation</keyword>
<dbReference type="InterPro" id="IPR050204">
    <property type="entry name" value="AraC_XylS_family_regulators"/>
</dbReference>
<dbReference type="EMBL" id="JAWLIP010000009">
    <property type="protein sequence ID" value="MDV6228171.1"/>
    <property type="molecule type" value="Genomic_DNA"/>
</dbReference>
<accession>A0ABU4APT3</accession>
<dbReference type="PROSITE" id="PS01124">
    <property type="entry name" value="HTH_ARAC_FAMILY_2"/>
    <property type="match status" value="1"/>
</dbReference>
<evidence type="ECO:0000313" key="5">
    <source>
        <dbReference type="EMBL" id="MDV6228171.1"/>
    </source>
</evidence>
<name>A0ABU4APT3_9HYPH</name>
<dbReference type="InterPro" id="IPR018062">
    <property type="entry name" value="HTH_AraC-typ_CS"/>
</dbReference>
<proteinExistence type="predicted"/>
<evidence type="ECO:0000259" key="4">
    <source>
        <dbReference type="PROSITE" id="PS01124"/>
    </source>
</evidence>
<protein>
    <submittedName>
        <fullName evidence="5">AraC family transcriptional regulator</fullName>
    </submittedName>
</protein>
<dbReference type="Proteomes" id="UP001185659">
    <property type="component" value="Unassembled WGS sequence"/>
</dbReference>
<sequence length="327" mass="36116">MVVTDLIDASQRLGRVPGLHSLDVAEAEAAIGARYRPHRLLMPSGEASLDFRHHAVAGEGASLNLLRYGPDIEVEAGIFDTFYMLEFPLSGGVDILYGRDRVASRPGHGLILSPGPFVRSNWRPGTTQVMLRLERDFVERSWQRYTGDPVRRTPFFKPEIDLDTPVGRRLARLFGLMVVEEIEAADSTALSPMPLVNAVLETLFAHVPCREAEPSALAAAGPLPHYVLSFKALLDDPSALPLTVSTLCERLEVSQRTLTTGMRRFTGLSPHDYLTMRRMEHARLLLEHGDLPVATIAARVGYAHAGRFAAAFRRYCGHSPARSRTLS</sequence>
<dbReference type="Pfam" id="PF12833">
    <property type="entry name" value="HTH_18"/>
    <property type="match status" value="1"/>
</dbReference>
<dbReference type="InterPro" id="IPR018060">
    <property type="entry name" value="HTH_AraC"/>
</dbReference>